<dbReference type="InterPro" id="IPR036864">
    <property type="entry name" value="Zn2-C6_fun-type_DNA-bd_sf"/>
</dbReference>
<dbReference type="InterPro" id="IPR001138">
    <property type="entry name" value="Zn2Cys6_DnaBD"/>
</dbReference>
<dbReference type="SMART" id="SM00066">
    <property type="entry name" value="GAL4"/>
    <property type="match status" value="1"/>
</dbReference>
<accession>A0A0A1T0W3</accession>
<dbReference type="PROSITE" id="PS50157">
    <property type="entry name" value="ZINC_FINGER_C2H2_2"/>
    <property type="match status" value="2"/>
</dbReference>
<keyword evidence="6" id="KW-0863">Zinc-finger</keyword>
<evidence type="ECO:0000313" key="9">
    <source>
        <dbReference type="EMBL" id="CEJ87134.1"/>
    </source>
</evidence>
<keyword evidence="1" id="KW-0479">Metal-binding</keyword>
<dbReference type="SUPFAM" id="SSF57701">
    <property type="entry name" value="Zn2/Cys6 DNA-binding domain"/>
    <property type="match status" value="1"/>
</dbReference>
<evidence type="ECO:0000256" key="5">
    <source>
        <dbReference type="ARBA" id="ARBA00023242"/>
    </source>
</evidence>
<name>A0A0A1T0W3_9HYPO</name>
<keyword evidence="3" id="KW-0805">Transcription regulation</keyword>
<dbReference type="GO" id="GO:0000981">
    <property type="term" value="F:DNA-binding transcription factor activity, RNA polymerase II-specific"/>
    <property type="evidence" value="ECO:0007669"/>
    <property type="project" value="InterPro"/>
</dbReference>
<evidence type="ECO:0008006" key="11">
    <source>
        <dbReference type="Google" id="ProtNLM"/>
    </source>
</evidence>
<dbReference type="GO" id="GO:0008270">
    <property type="term" value="F:zinc ion binding"/>
    <property type="evidence" value="ECO:0007669"/>
    <property type="project" value="UniProtKB-KW"/>
</dbReference>
<reference evidence="9 10" key="1">
    <citation type="journal article" date="2015" name="Genome Announc.">
        <title>Draft Genome Sequence and Gene Annotation of the Entomopathogenic Fungus Verticillium hemipterigenum.</title>
        <authorList>
            <person name="Horn F."/>
            <person name="Habel A."/>
            <person name="Scharf D.H."/>
            <person name="Dworschak J."/>
            <person name="Brakhage A.A."/>
            <person name="Guthke R."/>
            <person name="Hertweck C."/>
            <person name="Linde J."/>
        </authorList>
    </citation>
    <scope>NUCLEOTIDE SEQUENCE [LARGE SCALE GENOMIC DNA]</scope>
</reference>
<dbReference type="InterPro" id="IPR013087">
    <property type="entry name" value="Znf_C2H2_type"/>
</dbReference>
<sequence length="656" mass="74007">MTQHDCHCGKTFLRKEHLKRHQATHENRSFTCTICNTSFTRNDILRRHMARHDAHAVVPNSRRVRACDACHASKTKCDGGKKCSLCAKRGIECTYCLAATNKFFTAGAKDAARVPANVRNHAAVRGLSQFTQLISSKALLDDYEVPENDQTWIDQGLQTYELDFHHKWPLMHAPTFYLQPPPLGITATVVMIASWLHSPDIRPVVITLHRQLMDTLFIDLTKSIPIKGVESWPTDLYQIAILNIVFAMYLGDGDLISRAGLLKGLLITAMRQIGYFNRDNFEDDRLTHFPGEFAPYKLSMIERWKRTISVLFKADAYMSLLSFQAPQLQANELQVAIPSTWTLWNAHGMDVWFNRHAKEPDRSLLTSSFGLQQIHSISPEGVLVEDAHIGLCSLYNDIWQRQNAQSDSSTNFILPFQLSSQVIEHTLQILDTINTSNANDQSALRLKQLLSLYLARPATKESDDWKAAASQVRSYIAESNIFSHILHLFIFSDIQAMNTKVDLDSGLLSEYQRNLEKVQSISGKLQQWANISTDGPATRNALEIVKLAELNVRRDATSPGPDPLADFAIVMSALVIFTWLAHTQRPCTCAADMPASLNDHMPLCICSITRWKHRFEELANSCTRQDMSKRLTEILQLSAHNGASVEVDLMQSSVFT</sequence>
<gene>
    <name evidence="9" type="ORF">VHEMI04315</name>
</gene>
<dbReference type="PANTHER" id="PTHR47660:SF2">
    <property type="entry name" value="TRANSCRIPTION FACTOR WITH C2H2 AND ZN(2)-CYS(6) DNA BINDING DOMAIN (EUROFUNG)"/>
    <property type="match status" value="1"/>
</dbReference>
<dbReference type="Proteomes" id="UP000039046">
    <property type="component" value="Unassembled WGS sequence"/>
</dbReference>
<evidence type="ECO:0000259" key="8">
    <source>
        <dbReference type="PROSITE" id="PS50157"/>
    </source>
</evidence>
<dbReference type="GO" id="GO:0006351">
    <property type="term" value="P:DNA-templated transcription"/>
    <property type="evidence" value="ECO:0007669"/>
    <property type="project" value="InterPro"/>
</dbReference>
<evidence type="ECO:0000256" key="6">
    <source>
        <dbReference type="PROSITE-ProRule" id="PRU00042"/>
    </source>
</evidence>
<dbReference type="InterPro" id="IPR036236">
    <property type="entry name" value="Znf_C2H2_sf"/>
</dbReference>
<dbReference type="PANTHER" id="PTHR47660">
    <property type="entry name" value="TRANSCRIPTION FACTOR WITH C2H2 AND ZN(2)-CYS(6) DNA BINDING DOMAIN (EUROFUNG)-RELATED-RELATED"/>
    <property type="match status" value="1"/>
</dbReference>
<dbReference type="Gene3D" id="3.30.160.60">
    <property type="entry name" value="Classic Zinc Finger"/>
    <property type="match status" value="1"/>
</dbReference>
<dbReference type="SMART" id="SM00355">
    <property type="entry name" value="ZnF_C2H2"/>
    <property type="match status" value="2"/>
</dbReference>
<evidence type="ECO:0000259" key="7">
    <source>
        <dbReference type="PROSITE" id="PS50048"/>
    </source>
</evidence>
<evidence type="ECO:0000256" key="4">
    <source>
        <dbReference type="ARBA" id="ARBA00023163"/>
    </source>
</evidence>
<dbReference type="STRING" id="1531966.A0A0A1T0W3"/>
<evidence type="ECO:0000256" key="2">
    <source>
        <dbReference type="ARBA" id="ARBA00022833"/>
    </source>
</evidence>
<dbReference type="EMBL" id="CDHN01000002">
    <property type="protein sequence ID" value="CEJ87134.1"/>
    <property type="molecule type" value="Genomic_DNA"/>
</dbReference>
<dbReference type="PROSITE" id="PS00463">
    <property type="entry name" value="ZN2_CY6_FUNGAL_1"/>
    <property type="match status" value="1"/>
</dbReference>
<keyword evidence="2" id="KW-0862">Zinc</keyword>
<dbReference type="GO" id="GO:0003677">
    <property type="term" value="F:DNA binding"/>
    <property type="evidence" value="ECO:0007669"/>
    <property type="project" value="InterPro"/>
</dbReference>
<dbReference type="HOGENOM" id="CLU_026865_0_0_1"/>
<dbReference type="OrthoDB" id="654211at2759"/>
<dbReference type="CDD" id="cd00067">
    <property type="entry name" value="GAL4"/>
    <property type="match status" value="1"/>
</dbReference>
<dbReference type="PROSITE" id="PS00028">
    <property type="entry name" value="ZINC_FINGER_C2H2_1"/>
    <property type="match status" value="1"/>
</dbReference>
<dbReference type="Pfam" id="PF00172">
    <property type="entry name" value="Zn_clus"/>
    <property type="match status" value="1"/>
</dbReference>
<dbReference type="AlphaFoldDB" id="A0A0A1T0W3"/>
<feature type="domain" description="Zn(2)-C6 fungal-type" evidence="7">
    <location>
        <begin position="66"/>
        <end position="95"/>
    </location>
</feature>
<keyword evidence="10" id="KW-1185">Reference proteome</keyword>
<feature type="domain" description="C2H2-type" evidence="8">
    <location>
        <begin position="30"/>
        <end position="57"/>
    </location>
</feature>
<feature type="domain" description="C2H2-type" evidence="8">
    <location>
        <begin position="4"/>
        <end position="30"/>
    </location>
</feature>
<evidence type="ECO:0000256" key="3">
    <source>
        <dbReference type="ARBA" id="ARBA00023015"/>
    </source>
</evidence>
<protein>
    <recommendedName>
        <fullName evidence="11">Zn(2)-C6 fungal-type domain-containing protein</fullName>
    </recommendedName>
</protein>
<evidence type="ECO:0000313" key="10">
    <source>
        <dbReference type="Proteomes" id="UP000039046"/>
    </source>
</evidence>
<organism evidence="9 10">
    <name type="scientific">[Torrubiella] hemipterigena</name>
    <dbReference type="NCBI Taxonomy" id="1531966"/>
    <lineage>
        <taxon>Eukaryota</taxon>
        <taxon>Fungi</taxon>
        <taxon>Dikarya</taxon>
        <taxon>Ascomycota</taxon>
        <taxon>Pezizomycotina</taxon>
        <taxon>Sordariomycetes</taxon>
        <taxon>Hypocreomycetidae</taxon>
        <taxon>Hypocreales</taxon>
        <taxon>Clavicipitaceae</taxon>
        <taxon>Clavicipitaceae incertae sedis</taxon>
        <taxon>'Torrubiella' clade</taxon>
    </lineage>
</organism>
<proteinExistence type="predicted"/>
<dbReference type="Gene3D" id="4.10.240.10">
    <property type="entry name" value="Zn(2)-C6 fungal-type DNA-binding domain"/>
    <property type="match status" value="1"/>
</dbReference>
<evidence type="ECO:0000256" key="1">
    <source>
        <dbReference type="ARBA" id="ARBA00022723"/>
    </source>
</evidence>
<dbReference type="SUPFAM" id="SSF57667">
    <property type="entry name" value="beta-beta-alpha zinc fingers"/>
    <property type="match status" value="1"/>
</dbReference>
<keyword evidence="5" id="KW-0539">Nucleus</keyword>
<keyword evidence="4" id="KW-0804">Transcription</keyword>
<dbReference type="PROSITE" id="PS50048">
    <property type="entry name" value="ZN2_CY6_FUNGAL_2"/>
    <property type="match status" value="1"/>
</dbReference>
<dbReference type="CDD" id="cd12148">
    <property type="entry name" value="fungal_TF_MHR"/>
    <property type="match status" value="1"/>
</dbReference>